<dbReference type="InterPro" id="IPR036388">
    <property type="entry name" value="WH-like_DNA-bd_sf"/>
</dbReference>
<accession>A0A1X1D4M1</accession>
<dbReference type="GO" id="GO:0032259">
    <property type="term" value="P:methylation"/>
    <property type="evidence" value="ECO:0007669"/>
    <property type="project" value="UniProtKB-KW"/>
</dbReference>
<comment type="caution">
    <text evidence="2">The sequence shown here is derived from an EMBL/GenBank/DDBJ whole genome shotgun (WGS) entry which is preliminary data.</text>
</comment>
<sequence length="332" mass="37092">MCSPLTTLDSLLAQQALNGAIALAFEHQLFDFMALPATAHQVADHFDWQPQQANHLLGLLWSSELLTREGDCYVLAPDVHLFLCSGSSRYIGDAWRYRHQVLQQFVQRLPQLLTQTSPGWQDPLQIDSAWADAALHQIAQEQRALSSYTACAIAEKLADFQRPALLLDVGGGPGLIAIALAERFPQLSAIVYDLPQTATVAQRNIEKAGLTARCCALAQFPAQRQVDIIWSSSFLYFVEDRQAVLREWFDRLKPGGLLISAHAEIPDNPSEARRILPFFTPLMMRGYSVTNEGVLAFELEQAGFVIERIQRQEPFPMSPLNVILARRPKTSN</sequence>
<keyword evidence="2" id="KW-0808">Transferase</keyword>
<dbReference type="CDD" id="cd02440">
    <property type="entry name" value="AdoMet_MTases"/>
    <property type="match status" value="1"/>
</dbReference>
<evidence type="ECO:0000313" key="2">
    <source>
        <dbReference type="EMBL" id="ORM71625.1"/>
    </source>
</evidence>
<evidence type="ECO:0000313" key="3">
    <source>
        <dbReference type="Proteomes" id="UP000193558"/>
    </source>
</evidence>
<keyword evidence="2" id="KW-0489">Methyltransferase</keyword>
<dbReference type="SUPFAM" id="SSF53335">
    <property type="entry name" value="S-adenosyl-L-methionine-dependent methyltransferases"/>
    <property type="match status" value="1"/>
</dbReference>
<gene>
    <name evidence="2" type="ORF">HA51_00660</name>
</gene>
<protein>
    <submittedName>
        <fullName evidence="2">Methyltransferase type 12</fullName>
    </submittedName>
</protein>
<evidence type="ECO:0000259" key="1">
    <source>
        <dbReference type="Pfam" id="PF08241"/>
    </source>
</evidence>
<dbReference type="InterPro" id="IPR013216">
    <property type="entry name" value="Methyltransf_11"/>
</dbReference>
<dbReference type="RefSeq" id="WP_084931198.1">
    <property type="nucleotide sequence ID" value="NZ_MLFR01000001.1"/>
</dbReference>
<name>A0A1X1D4M1_9GAMM</name>
<dbReference type="OrthoDB" id="8700339at2"/>
<dbReference type="Pfam" id="PF08241">
    <property type="entry name" value="Methyltransf_11"/>
    <property type="match status" value="1"/>
</dbReference>
<dbReference type="InterPro" id="IPR029063">
    <property type="entry name" value="SAM-dependent_MTases_sf"/>
</dbReference>
<feature type="domain" description="Methyltransferase type 11" evidence="1">
    <location>
        <begin position="167"/>
        <end position="259"/>
    </location>
</feature>
<dbReference type="Proteomes" id="UP000193558">
    <property type="component" value="Unassembled WGS sequence"/>
</dbReference>
<dbReference type="Gene3D" id="1.10.10.10">
    <property type="entry name" value="Winged helix-like DNA-binding domain superfamily/Winged helix DNA-binding domain"/>
    <property type="match status" value="1"/>
</dbReference>
<dbReference type="GO" id="GO:0008757">
    <property type="term" value="F:S-adenosylmethionine-dependent methyltransferase activity"/>
    <property type="evidence" value="ECO:0007669"/>
    <property type="project" value="InterPro"/>
</dbReference>
<dbReference type="Gene3D" id="3.40.50.150">
    <property type="entry name" value="Vaccinia Virus protein VP39"/>
    <property type="match status" value="1"/>
</dbReference>
<organism evidence="2 3">
    <name type="scientific">Pantoea rwandensis</name>
    <dbReference type="NCBI Taxonomy" id="1076550"/>
    <lineage>
        <taxon>Bacteria</taxon>
        <taxon>Pseudomonadati</taxon>
        <taxon>Pseudomonadota</taxon>
        <taxon>Gammaproteobacteria</taxon>
        <taxon>Enterobacterales</taxon>
        <taxon>Erwiniaceae</taxon>
        <taxon>Pantoea</taxon>
    </lineage>
</organism>
<dbReference type="AlphaFoldDB" id="A0A1X1D4M1"/>
<proteinExistence type="predicted"/>
<reference evidence="2 3" key="1">
    <citation type="journal article" date="2017" name="Antonie Van Leeuwenhoek">
        <title>Phylogenomic resolution of the bacterial genus Pantoea and its relationship with Erwinia and Tatumella.</title>
        <authorList>
            <person name="Palmer M."/>
            <person name="Steenkamp E.T."/>
            <person name="Coetzee M.P."/>
            <person name="Chan W.Y."/>
            <person name="van Zyl E."/>
            <person name="De Maayer P."/>
            <person name="Coutinho T.A."/>
            <person name="Blom J."/>
            <person name="Smits T.H."/>
            <person name="Duffy B."/>
            <person name="Venter S.N."/>
        </authorList>
    </citation>
    <scope>NUCLEOTIDE SEQUENCE [LARGE SCALE GENOMIC DNA]</scope>
    <source>
        <strain evidence="2 3">LMG 26275</strain>
    </source>
</reference>
<dbReference type="EMBL" id="MLFR01000001">
    <property type="protein sequence ID" value="ORM71625.1"/>
    <property type="molecule type" value="Genomic_DNA"/>
</dbReference>